<dbReference type="GO" id="GO:0008168">
    <property type="term" value="F:methyltransferase activity"/>
    <property type="evidence" value="ECO:0007669"/>
    <property type="project" value="UniProtKB-KW"/>
</dbReference>
<keyword evidence="1" id="KW-0808">Transferase</keyword>
<reference evidence="1" key="2">
    <citation type="journal article" date="2014" name="ISME J.">
        <title>Microbial stratification in low pH oxic and suboxic macroscopic growths along an acid mine drainage.</title>
        <authorList>
            <person name="Mendez-Garcia C."/>
            <person name="Mesa V."/>
            <person name="Sprenger R.R."/>
            <person name="Richter M."/>
            <person name="Diez M.S."/>
            <person name="Solano J."/>
            <person name="Bargiela R."/>
            <person name="Golyshina O.V."/>
            <person name="Manteca A."/>
            <person name="Ramos J.L."/>
            <person name="Gallego J.R."/>
            <person name="Llorente I."/>
            <person name="Martins Dos Santos V.A."/>
            <person name="Jensen O.N."/>
            <person name="Pelaez A.I."/>
            <person name="Sanchez J."/>
            <person name="Ferrer M."/>
        </authorList>
    </citation>
    <scope>NUCLEOTIDE SEQUENCE</scope>
</reference>
<dbReference type="SUPFAM" id="SSF53335">
    <property type="entry name" value="S-adenosyl-L-methionine-dependent methyltransferases"/>
    <property type="match status" value="1"/>
</dbReference>
<accession>T1BBA3</accession>
<dbReference type="InterPro" id="IPR029063">
    <property type="entry name" value="SAM-dependent_MTases_sf"/>
</dbReference>
<keyword evidence="1" id="KW-0489">Methyltransferase</keyword>
<proteinExistence type="predicted"/>
<feature type="non-terminal residue" evidence="1">
    <location>
        <position position="152"/>
    </location>
</feature>
<dbReference type="AlphaFoldDB" id="T1BBA3"/>
<sequence length="152" mass="17247">MKDVPDGAVDMVLCDLPYGTTQNPWDSVIPLDRLWSAYRRVVKADGAIVLTAQGAFTARLIMSNESEFRYKIAWEKSKPTNFLNARKQPLRKHEDVCVFYRRQPTYNPQMTAGEAYSKGVRKDQLSGSYGNFKPVLVASQGERFPTDVVYFG</sequence>
<evidence type="ECO:0000313" key="1">
    <source>
        <dbReference type="EMBL" id="EQD51530.1"/>
    </source>
</evidence>
<name>T1BBA3_9ZZZZ</name>
<dbReference type="EMBL" id="AUZY01007099">
    <property type="protein sequence ID" value="EQD51530.1"/>
    <property type="molecule type" value="Genomic_DNA"/>
</dbReference>
<protein>
    <submittedName>
        <fullName evidence="1">DNA methylase</fullName>
    </submittedName>
</protein>
<organism evidence="1">
    <name type="scientific">mine drainage metagenome</name>
    <dbReference type="NCBI Taxonomy" id="410659"/>
    <lineage>
        <taxon>unclassified sequences</taxon>
        <taxon>metagenomes</taxon>
        <taxon>ecological metagenomes</taxon>
    </lineage>
</organism>
<reference evidence="1" key="1">
    <citation type="submission" date="2013-08" db="EMBL/GenBank/DDBJ databases">
        <authorList>
            <person name="Mendez C."/>
            <person name="Richter M."/>
            <person name="Ferrer M."/>
            <person name="Sanchez J."/>
        </authorList>
    </citation>
    <scope>NUCLEOTIDE SEQUENCE</scope>
</reference>
<comment type="caution">
    <text evidence="1">The sequence shown here is derived from an EMBL/GenBank/DDBJ whole genome shotgun (WGS) entry which is preliminary data.</text>
</comment>
<gene>
    <name evidence="1" type="ORF">B1B_10982</name>
</gene>
<dbReference type="GO" id="GO:0032259">
    <property type="term" value="P:methylation"/>
    <property type="evidence" value="ECO:0007669"/>
    <property type="project" value="UniProtKB-KW"/>
</dbReference>
<dbReference type="Gene3D" id="3.40.50.150">
    <property type="entry name" value="Vaccinia Virus protein VP39"/>
    <property type="match status" value="1"/>
</dbReference>